<keyword evidence="4" id="KW-1185">Reference proteome</keyword>
<sequence length="239" mass="25440">MTALSSVVEQVCEKARQNKKISTKPLFAEECELFHGKQRLDLSLTYRFSNLPFGVKLELRPKEGVTGTSASRTVPAVATPASTSSQVNAAMPTNTPAQSSVQPEVEAMLESSPTPPPEPAKSSSPRTAASFPARDSQPPANASEAGKLDGVNLPAGPILVWPTTQAANEPPCSSAPSEDLCMGEQLATLRPELEEAPLSPLEIELGHRIKISLNEERQGSLSASDTSGLSEEFFECVRL</sequence>
<name>A0AAE0G2U2_9CHLO</name>
<dbReference type="EMBL" id="LGRX02010423">
    <property type="protein sequence ID" value="KAK3270387.1"/>
    <property type="molecule type" value="Genomic_DNA"/>
</dbReference>
<dbReference type="AlphaFoldDB" id="A0AAE0G2U2"/>
<gene>
    <name evidence="3" type="ORF">CYMTET_21214</name>
</gene>
<feature type="region of interest" description="Disordered" evidence="1">
    <location>
        <begin position="64"/>
        <end position="151"/>
    </location>
</feature>
<dbReference type="Proteomes" id="UP001190700">
    <property type="component" value="Unassembled WGS sequence"/>
</dbReference>
<evidence type="ECO:0000313" key="3">
    <source>
        <dbReference type="EMBL" id="KAK3270387.1"/>
    </source>
</evidence>
<evidence type="ECO:0000256" key="1">
    <source>
        <dbReference type="SAM" id="MobiDB-lite"/>
    </source>
</evidence>
<dbReference type="InterPro" id="IPR021569">
    <property type="entry name" value="TUG-UBL1"/>
</dbReference>
<dbReference type="Gene3D" id="3.10.20.90">
    <property type="entry name" value="Phosphatidylinositol 3-kinase Catalytic Subunit, Chain A, domain 1"/>
    <property type="match status" value="1"/>
</dbReference>
<comment type="caution">
    <text evidence="3">The sequence shown here is derived from an EMBL/GenBank/DDBJ whole genome shotgun (WGS) entry which is preliminary data.</text>
</comment>
<dbReference type="InterPro" id="IPR029071">
    <property type="entry name" value="Ubiquitin-like_domsf"/>
</dbReference>
<feature type="compositionally biased region" description="Polar residues" evidence="1">
    <location>
        <begin position="80"/>
        <end position="102"/>
    </location>
</feature>
<reference evidence="3 4" key="1">
    <citation type="journal article" date="2015" name="Genome Biol. Evol.">
        <title>Comparative Genomics of a Bacterivorous Green Alga Reveals Evolutionary Causalities and Consequences of Phago-Mixotrophic Mode of Nutrition.</title>
        <authorList>
            <person name="Burns J.A."/>
            <person name="Paasch A."/>
            <person name="Narechania A."/>
            <person name="Kim E."/>
        </authorList>
    </citation>
    <scope>NUCLEOTIDE SEQUENCE [LARGE SCALE GENOMIC DNA]</scope>
    <source>
        <strain evidence="3 4">PLY_AMNH</strain>
    </source>
</reference>
<organism evidence="3 4">
    <name type="scientific">Cymbomonas tetramitiformis</name>
    <dbReference type="NCBI Taxonomy" id="36881"/>
    <lineage>
        <taxon>Eukaryota</taxon>
        <taxon>Viridiplantae</taxon>
        <taxon>Chlorophyta</taxon>
        <taxon>Pyramimonadophyceae</taxon>
        <taxon>Pyramimonadales</taxon>
        <taxon>Pyramimonadaceae</taxon>
        <taxon>Cymbomonas</taxon>
    </lineage>
</organism>
<evidence type="ECO:0000259" key="2">
    <source>
        <dbReference type="Pfam" id="PF11470"/>
    </source>
</evidence>
<evidence type="ECO:0000313" key="4">
    <source>
        <dbReference type="Proteomes" id="UP001190700"/>
    </source>
</evidence>
<dbReference type="SUPFAM" id="SSF54236">
    <property type="entry name" value="Ubiquitin-like"/>
    <property type="match status" value="1"/>
</dbReference>
<protein>
    <recommendedName>
        <fullName evidence="2">TUG ubiquitin-like domain-containing protein</fullName>
    </recommendedName>
</protein>
<dbReference type="Pfam" id="PF11470">
    <property type="entry name" value="TUG-UBL1"/>
    <property type="match status" value="1"/>
</dbReference>
<feature type="domain" description="TUG ubiquitin-like" evidence="2">
    <location>
        <begin position="2"/>
        <end position="59"/>
    </location>
</feature>
<accession>A0AAE0G2U2</accession>
<proteinExistence type="predicted"/>